<organism evidence="1">
    <name type="scientific">Vitiosangium cumulatum</name>
    <dbReference type="NCBI Taxonomy" id="1867796"/>
    <lineage>
        <taxon>Bacteria</taxon>
        <taxon>Pseudomonadati</taxon>
        <taxon>Myxococcota</taxon>
        <taxon>Myxococcia</taxon>
        <taxon>Myxococcales</taxon>
        <taxon>Cystobacterineae</taxon>
        <taxon>Archangiaceae</taxon>
        <taxon>Vitiosangium</taxon>
    </lineage>
</organism>
<sequence length="238" mass="26898">MPPPPTRQLVRLASDLRLEPVVEFAPWSYARHEYPSPEGSRQEVALEWQHYWEQCLADSGIHLRPLLPGHWLVPVSRLTDPHVLRELLRVQLQSVDPAEEAPVVERVTALSGGHALLEGDRVVLTPRCCCDLRNLASWEDASRLRCNGFWIGHPQVFASWEEPWLALREEEPDGEGVFREWHLSPLVLGRAARAARKEQEDFARRLVPLLSERFPPGEARSLASHLAGLDGLEDSGVS</sequence>
<reference evidence="1" key="1">
    <citation type="journal article" date="2020" name="Molecules">
        <title>2-Hydroxysorangiadenosine: Structure and Biosynthesis of a Myxobacterial Sesquiterpene-Nucleoside.</title>
        <authorList>
            <person name="Okoth D.A."/>
            <person name="Hug J.J."/>
            <person name="Garcia R."/>
            <person name="Sproer C."/>
            <person name="Overmann J."/>
            <person name="Muller R."/>
        </authorList>
    </citation>
    <scope>NUCLEOTIDE SEQUENCE</scope>
    <source>
        <strain evidence="1">MCy10943</strain>
    </source>
</reference>
<dbReference type="EMBL" id="MT520815">
    <property type="protein sequence ID" value="QKW93758.1"/>
    <property type="molecule type" value="Genomic_DNA"/>
</dbReference>
<accession>A0A7D5BTM8</accession>
<proteinExistence type="predicted"/>
<protein>
    <submittedName>
        <fullName evidence="1">Uncharacterized protein</fullName>
    </submittedName>
</protein>
<dbReference type="AlphaFoldDB" id="A0A7D5BTM8"/>
<name>A0A7D5BTM8_9BACT</name>
<evidence type="ECO:0000313" key="1">
    <source>
        <dbReference type="EMBL" id="QKW93758.1"/>
    </source>
</evidence>